<evidence type="ECO:0000256" key="7">
    <source>
        <dbReference type="ARBA" id="ARBA00023186"/>
    </source>
</evidence>
<keyword evidence="7 10" id="KW-0143">Chaperone</keyword>
<dbReference type="SUPFAM" id="SSF52540">
    <property type="entry name" value="P-loop containing nucleoside triphosphate hydrolases"/>
    <property type="match status" value="1"/>
</dbReference>
<dbReference type="EMBL" id="FNQF01000005">
    <property type="protein sequence ID" value="SEA40875.1"/>
    <property type="molecule type" value="Genomic_DNA"/>
</dbReference>
<feature type="binding site" evidence="10">
    <location>
        <position position="296"/>
    </location>
    <ligand>
        <name>Mg(2+)</name>
        <dbReference type="ChEBI" id="CHEBI:18420"/>
        <label>1</label>
        <note>catalytic</note>
    </ligand>
</feature>
<dbReference type="SUPFAM" id="SSF51703">
    <property type="entry name" value="Cobalamin (vitamin B12)-dependent enzymes"/>
    <property type="match status" value="1"/>
</dbReference>
<dbReference type="GO" id="GO:0031419">
    <property type="term" value="F:cobalamin binding"/>
    <property type="evidence" value="ECO:0007669"/>
    <property type="project" value="UniProtKB-UniRule"/>
</dbReference>
<dbReference type="EC" id="5.4.99.13" evidence="10"/>
<evidence type="ECO:0000256" key="2">
    <source>
        <dbReference type="ARBA" id="ARBA00022628"/>
    </source>
</evidence>
<dbReference type="STRING" id="908615.SAMN05421540_105189"/>
<dbReference type="Pfam" id="PF01642">
    <property type="entry name" value="MM_CoA_mutase"/>
    <property type="match status" value="2"/>
</dbReference>
<dbReference type="GO" id="GO:0006637">
    <property type="term" value="P:acyl-CoA metabolic process"/>
    <property type="evidence" value="ECO:0007669"/>
    <property type="project" value="UniProtKB-UniRule"/>
</dbReference>
<dbReference type="EC" id="3.6.5.-" evidence="10"/>
<comment type="similarity">
    <text evidence="10">Belongs to the IcmF family.</text>
</comment>
<gene>
    <name evidence="10" type="primary">icmF</name>
    <name evidence="13" type="ORF">SAMN05421540_105189</name>
</gene>
<evidence type="ECO:0000313" key="14">
    <source>
        <dbReference type="Proteomes" id="UP000198820"/>
    </source>
</evidence>
<keyword evidence="9 10" id="KW-0170">Cobalt</keyword>
<comment type="cofactor">
    <cofactor evidence="1 10">
        <name>adenosylcob(III)alamin</name>
        <dbReference type="ChEBI" id="CHEBI:18408"/>
    </cofactor>
</comment>
<name>A0A1H4AYC3_9FLAO</name>
<dbReference type="InterPro" id="IPR027417">
    <property type="entry name" value="P-loop_NTPase"/>
</dbReference>
<feature type="region of interest" description="GTPase chaperone MeaI" evidence="10">
    <location>
        <begin position="155"/>
        <end position="403"/>
    </location>
</feature>
<evidence type="ECO:0000256" key="4">
    <source>
        <dbReference type="ARBA" id="ARBA00022741"/>
    </source>
</evidence>
<dbReference type="InterPro" id="IPR006159">
    <property type="entry name" value="Acid_CoA_mut_C"/>
</dbReference>
<feature type="binding site" evidence="10">
    <location>
        <position position="778"/>
    </location>
    <ligand>
        <name>substrate</name>
    </ligand>
</feature>
<reference evidence="13 14" key="1">
    <citation type="submission" date="2016-10" db="EMBL/GenBank/DDBJ databases">
        <authorList>
            <person name="de Groot N.N."/>
        </authorList>
    </citation>
    <scope>NUCLEOTIDE SEQUENCE [LARGE SCALE GENOMIC DNA]</scope>
    <source>
        <strain evidence="13 14">DSM 23581</strain>
    </source>
</reference>
<feature type="binding site" evidence="10">
    <location>
        <position position="911"/>
    </location>
    <ligand>
        <name>substrate</name>
    </ligand>
</feature>
<feature type="binding site" description="axial binding residue" evidence="10">
    <location>
        <position position="25"/>
    </location>
    <ligand>
        <name>adenosylcob(III)alamin</name>
        <dbReference type="ChEBI" id="CHEBI:18408"/>
    </ligand>
    <ligandPart>
        <name>Co</name>
        <dbReference type="ChEBI" id="CHEBI:27638"/>
    </ligandPart>
</feature>
<sequence length="1143" mass="128849">MEQVKPYKPKNLVRIVTAASLFDGHDAAINVMRRIIQSTGVEVIHLGHDRSVEEVVNTAIQEDVNAIAMTSYQGGHTEYFKYMYDLLQEKGATHIKIFGGGGGVILPEEIEELMDYGITRIYAPDDGRELGLQGMINDLVERSDFKTPDLVDAEKVEENVKNKDVNTIARLISLAENRHDDFLKHFNKIKSDSKTPVLGITGTGGSGKSSLVDELVRRFLVDFDDNQTIGIISVDPSKRKTGGALLGDRIRMNAINSPRVYMRSLATRQSNLALSKYVQEAVDVLRAAEFDLIILETSGIGQSDTEILDHSDASLYVMTPEFGAATQLEKIDMLDFADLVAINKFDKRGSKDALRDVKKQYQRNHQLFDQKPDEMPVFGTIASQFNDPGMNILYKKIMDKIVERTNADLKSDYEITDEMSEKIFVIPPARTRYLSEISENNRAYDQKAEKQTQVAQKLYSIYQTLNSVLNTTISLSQNGLNEDEIQNAIISENEDLAGLLKKEFDRVKMDLDPYNWEKILGWDAKVKKYEDDVYVFKVRDKEIKIDTHTESLSHLQIPKVALPKYKAWGDLLKWILQENVPGEFPYTAGLYPFKRTGEDPTRMFAGEGGPERTNRRFHYVSQGLPAKRLSTAFDSVTLYGNDPDHRPDIYGKIGNAGVSICCLDDAKKLYSGFDLAHHMTSVSMTINGPAPMLLGFFMNAAIDQQCEKYIKENGLEDEVNAKIDKIYQESGKPRPEYHGDLPEGNDGLGLMLLGVTGDLVLPKDVYEKIKKDTIAVVRGTVQADILKEDQAQNTCIFSTEFALRLMGDVQEYFIENKVRNFYSVSISGYHIAEAGANPITQLALTLSNGFTYVEYYLSRGMDINKFGPNLSFFFSNGIDPEYAVIGRVARRIWAKAMRDKYGANPRAQMLKYHIQTSGRSLHAQEIDFNDIRTSLQALYAIYDNCNSLHTNAYDEAITTPTEESVRRAMAIQLIINKELGLAKNENPIQGAFIIEELTDLVEEAVLSEFDRLTERGGVLGAMETMYQRSKIQEESLHYETLKHTGEFPIIGVNTFLSSKGSPTVTPREVIRATEEEKESQIETLNNLHQTYEDSAAQYLERVQKAAINNENIFEELMEATKYCSLGQITEALFDVGGQYRRNM</sequence>
<feature type="binding site" evidence="10">
    <location>
        <begin position="343"/>
        <end position="346"/>
    </location>
    <ligand>
        <name>GTP</name>
        <dbReference type="ChEBI" id="CHEBI:37565"/>
    </ligand>
</feature>
<comment type="catalytic activity">
    <reaction evidence="10">
        <text>GTP + H2O = GDP + phosphate + H(+)</text>
        <dbReference type="Rhea" id="RHEA:19669"/>
        <dbReference type="ChEBI" id="CHEBI:15377"/>
        <dbReference type="ChEBI" id="CHEBI:15378"/>
        <dbReference type="ChEBI" id="CHEBI:37565"/>
        <dbReference type="ChEBI" id="CHEBI:43474"/>
        <dbReference type="ChEBI" id="CHEBI:58189"/>
    </reaction>
</comment>
<comment type="domain">
    <text evidence="10">Is composed of four functional domains: the N-terminal 5'-deoxyadenosylcobalamin binding region that is homologous to the small subunit of ICM (IcmB), a middle P-loop GTPase domain (MeaI) that likely acts as a chaperone for ICM, a structured linker region involved in dimer formation, and a C-terminal part that is homologous to the large substrate-binding subunit of ICM (IcmA).</text>
</comment>
<feature type="binding site" evidence="10">
    <location>
        <position position="248"/>
    </location>
    <ligand>
        <name>Mg(2+)</name>
        <dbReference type="ChEBI" id="CHEBI:18420"/>
        <label>2</label>
    </ligand>
</feature>
<feature type="binding site" evidence="10">
    <location>
        <position position="1023"/>
    </location>
    <ligand>
        <name>GTP</name>
        <dbReference type="ChEBI" id="CHEBI:37565"/>
    </ligand>
</feature>
<comment type="subunit">
    <text evidence="10">Homodimer.</text>
</comment>
<evidence type="ECO:0000259" key="12">
    <source>
        <dbReference type="PROSITE" id="PS51332"/>
    </source>
</evidence>
<evidence type="ECO:0000256" key="11">
    <source>
        <dbReference type="SAM" id="Coils"/>
    </source>
</evidence>
<feature type="binding site" evidence="10">
    <location>
        <begin position="205"/>
        <end position="210"/>
    </location>
    <ligand>
        <name>GTP</name>
        <dbReference type="ChEBI" id="CHEBI:37565"/>
    </ligand>
</feature>
<dbReference type="Gene3D" id="3.40.50.300">
    <property type="entry name" value="P-loop containing nucleotide triphosphate hydrolases"/>
    <property type="match status" value="1"/>
</dbReference>
<accession>A0A1H4AYC3</accession>
<evidence type="ECO:0000256" key="3">
    <source>
        <dbReference type="ARBA" id="ARBA00022723"/>
    </source>
</evidence>
<dbReference type="Gene3D" id="3.20.20.240">
    <property type="entry name" value="Methylmalonyl-CoA mutase"/>
    <property type="match status" value="1"/>
</dbReference>
<feature type="binding site" evidence="10">
    <location>
        <position position="628"/>
    </location>
    <ligand>
        <name>substrate</name>
    </ligand>
</feature>
<keyword evidence="8 10" id="KW-0413">Isomerase</keyword>
<feature type="binding site" evidence="10">
    <location>
        <position position="822"/>
    </location>
    <ligand>
        <name>substrate</name>
    </ligand>
</feature>
<proteinExistence type="inferred from homology"/>
<keyword evidence="3 10" id="KW-0479">Metal-binding</keyword>
<comment type="cofactor">
    <cofactor evidence="10">
        <name>Mg(2+)</name>
        <dbReference type="ChEBI" id="CHEBI:18420"/>
    </cofactor>
</comment>
<feature type="binding site" evidence="10">
    <location>
        <position position="296"/>
    </location>
    <ligand>
        <name>Mg(2+)</name>
        <dbReference type="ChEBI" id="CHEBI:18420"/>
        <label>2</label>
    </ligand>
</feature>
<dbReference type="HAMAP" id="MF_02050">
    <property type="entry name" value="IcmF"/>
    <property type="match status" value="1"/>
</dbReference>
<feature type="binding site" evidence="10">
    <location>
        <position position="209"/>
    </location>
    <ligand>
        <name>Mg(2+)</name>
        <dbReference type="ChEBI" id="CHEBI:18420"/>
        <label>1</label>
        <note>catalytic</note>
    </ligand>
</feature>
<evidence type="ECO:0000256" key="1">
    <source>
        <dbReference type="ARBA" id="ARBA00001922"/>
    </source>
</evidence>
<keyword evidence="11" id="KW-0175">Coiled coil</keyword>
<dbReference type="GO" id="GO:0000287">
    <property type="term" value="F:magnesium ion binding"/>
    <property type="evidence" value="ECO:0007669"/>
    <property type="project" value="UniProtKB-UniRule"/>
</dbReference>
<keyword evidence="2 10" id="KW-0846">Cobalamin</keyword>
<evidence type="ECO:0000256" key="6">
    <source>
        <dbReference type="ARBA" id="ARBA00023134"/>
    </source>
</evidence>
<evidence type="ECO:0000313" key="13">
    <source>
        <dbReference type="EMBL" id="SEA40875.1"/>
    </source>
</evidence>
<protein>
    <recommendedName>
        <fullName evidence="10">Fused isobutyryl-CoA mutase</fullName>
    </recommendedName>
    <domain>
        <recommendedName>
            <fullName evidence="10">Isobutyryl-CoA mutase</fullName>
            <shortName evidence="10">ICM</shortName>
            <ecNumber evidence="10">5.4.99.13</ecNumber>
        </recommendedName>
    </domain>
    <domain>
        <recommendedName>
            <fullName evidence="10">P-loop GTPase</fullName>
            <ecNumber evidence="10">3.6.5.-</ecNumber>
        </recommendedName>
        <alternativeName>
            <fullName evidence="10">G-protein chaperone</fullName>
        </alternativeName>
    </domain>
</protein>
<evidence type="ECO:0000256" key="5">
    <source>
        <dbReference type="ARBA" id="ARBA00022801"/>
    </source>
</evidence>
<feature type="coiled-coil region" evidence="11">
    <location>
        <begin position="1070"/>
        <end position="1101"/>
    </location>
</feature>
<keyword evidence="5 10" id="KW-0378">Hydrolase</keyword>
<organism evidence="13 14">
    <name type="scientific">Psychroflexus halocasei</name>
    <dbReference type="NCBI Taxonomy" id="908615"/>
    <lineage>
        <taxon>Bacteria</taxon>
        <taxon>Pseudomonadati</taxon>
        <taxon>Bacteroidota</taxon>
        <taxon>Flavobacteriia</taxon>
        <taxon>Flavobacteriales</taxon>
        <taxon>Flavobacteriaceae</taxon>
        <taxon>Psychroflexus</taxon>
    </lineage>
</organism>
<dbReference type="InterPro" id="IPR016176">
    <property type="entry name" value="Cbl-dep_enz_cat"/>
</dbReference>
<keyword evidence="4 10" id="KW-0547">Nucleotide-binding</keyword>
<keyword evidence="10" id="KW-0460">Magnesium</keyword>
<feature type="binding site" evidence="10">
    <location>
        <position position="235"/>
    </location>
    <ligand>
        <name>Mg(2+)</name>
        <dbReference type="ChEBI" id="CHEBI:18420"/>
        <label>2</label>
    </ligand>
</feature>
<dbReference type="PANTHER" id="PTHR43087">
    <property type="entry name" value="LYSINE/ARGININE/ORNITHINE TRANSPORT SYSTEM KINASE"/>
    <property type="match status" value="1"/>
</dbReference>
<dbReference type="InterPro" id="IPR036724">
    <property type="entry name" value="Cobalamin-bd_sf"/>
</dbReference>
<feature type="binding site" evidence="10">
    <location>
        <position position="297"/>
    </location>
    <ligand>
        <name>Mg(2+)</name>
        <dbReference type="ChEBI" id="CHEBI:18420"/>
        <label>2</label>
    </ligand>
</feature>
<dbReference type="AlphaFoldDB" id="A0A1H4AYC3"/>
<dbReference type="InterPro" id="IPR052040">
    <property type="entry name" value="GTPase/Isobutyryl-CoA_mutase"/>
</dbReference>
<feature type="binding site" evidence="10">
    <location>
        <position position="871"/>
    </location>
    <ligand>
        <name>substrate</name>
    </ligand>
</feature>
<feature type="binding site" evidence="10">
    <location>
        <position position="906"/>
    </location>
    <ligand>
        <name>substrate</name>
    </ligand>
</feature>
<feature type="binding site" evidence="10">
    <location>
        <position position="593"/>
    </location>
    <ligand>
        <name>substrate</name>
    </ligand>
</feature>
<feature type="binding site" evidence="10">
    <location>
        <position position="1142"/>
    </location>
    <ligand>
        <name>GTP</name>
        <dbReference type="ChEBI" id="CHEBI:37565"/>
    </ligand>
</feature>
<dbReference type="Pfam" id="PF03308">
    <property type="entry name" value="MeaB"/>
    <property type="match status" value="1"/>
</dbReference>
<dbReference type="PROSITE" id="PS51332">
    <property type="entry name" value="B12_BINDING"/>
    <property type="match status" value="1"/>
</dbReference>
<evidence type="ECO:0000256" key="9">
    <source>
        <dbReference type="ARBA" id="ARBA00023285"/>
    </source>
</evidence>
<dbReference type="CDD" id="cd02071">
    <property type="entry name" value="MM_CoA_mut_B12_BD"/>
    <property type="match status" value="1"/>
</dbReference>
<evidence type="ECO:0000256" key="10">
    <source>
        <dbReference type="HAMAP-Rule" id="MF_02050"/>
    </source>
</evidence>
<dbReference type="Proteomes" id="UP000198820">
    <property type="component" value="Unassembled WGS sequence"/>
</dbReference>
<dbReference type="GO" id="GO:0047727">
    <property type="term" value="F:isobutyryl-CoA mutase activity"/>
    <property type="evidence" value="ECO:0007669"/>
    <property type="project" value="UniProtKB-UniRule"/>
</dbReference>
<feature type="binding site" evidence="10">
    <location>
        <position position="251"/>
    </location>
    <ligand>
        <name>GTP</name>
        <dbReference type="ChEBI" id="CHEBI:37565"/>
    </ligand>
</feature>
<comment type="function">
    <text evidence="10">Catalyzes the reversible interconversion of isobutyryl-CoA and n-butyryl-CoA, using radical chemistry. Also exhibits GTPase activity, associated with its G-protein domain (MeaI) that functions as a chaperone that assists cofactor delivery and proper holo-enzyme assembly.</text>
</comment>
<dbReference type="InterPro" id="IPR033669">
    <property type="entry name" value="IcmF"/>
</dbReference>
<feature type="binding site" evidence="10">
    <location>
        <position position="234"/>
    </location>
    <ligand>
        <name>Mg(2+)</name>
        <dbReference type="ChEBI" id="CHEBI:18420"/>
        <label>2</label>
    </ligand>
</feature>
<dbReference type="GO" id="GO:0034784">
    <property type="term" value="F:pivalyl-CoA mutase activity"/>
    <property type="evidence" value="ECO:0007669"/>
    <property type="project" value="InterPro"/>
</dbReference>
<dbReference type="InterPro" id="IPR006158">
    <property type="entry name" value="Cobalamin-bd"/>
</dbReference>
<dbReference type="Gene3D" id="3.40.50.280">
    <property type="entry name" value="Cobalamin-binding domain"/>
    <property type="match status" value="1"/>
</dbReference>
<keyword evidence="14" id="KW-1185">Reference proteome</keyword>
<keyword evidence="6 10" id="KW-0342">GTP-binding</keyword>
<comment type="catalytic activity">
    <reaction evidence="10">
        <text>2-methylpropanoyl-CoA = butanoyl-CoA</text>
        <dbReference type="Rhea" id="RHEA:13141"/>
        <dbReference type="ChEBI" id="CHEBI:57338"/>
        <dbReference type="ChEBI" id="CHEBI:57371"/>
        <dbReference type="EC" id="5.4.99.13"/>
    </reaction>
</comment>
<dbReference type="PANTHER" id="PTHR43087:SF1">
    <property type="entry name" value="LAO_AO TRANSPORT SYSTEM ATPASE"/>
    <property type="match status" value="1"/>
</dbReference>
<dbReference type="NCBIfam" id="TIGR00640">
    <property type="entry name" value="acid_CoA_mut_C"/>
    <property type="match status" value="1"/>
</dbReference>
<dbReference type="InterPro" id="IPR006099">
    <property type="entry name" value="MeMalonylCoA_mutase_a/b_cat"/>
</dbReference>
<evidence type="ECO:0000256" key="8">
    <source>
        <dbReference type="ARBA" id="ARBA00023235"/>
    </source>
</evidence>
<comment type="caution">
    <text evidence="10">Lacks conserved residue(s) required for the propagation of feature annotation.</text>
</comment>
<dbReference type="GO" id="GO:0003924">
    <property type="term" value="F:GTPase activity"/>
    <property type="evidence" value="ECO:0007669"/>
    <property type="project" value="UniProtKB-UniRule"/>
</dbReference>
<dbReference type="Pfam" id="PF02310">
    <property type="entry name" value="B12-binding"/>
    <property type="match status" value="1"/>
</dbReference>
<dbReference type="RefSeq" id="WP_093244106.1">
    <property type="nucleotide sequence ID" value="NZ_FNQF01000005.1"/>
</dbReference>
<dbReference type="SUPFAM" id="SSF52242">
    <property type="entry name" value="Cobalamin (vitamin B12)-binding domain"/>
    <property type="match status" value="1"/>
</dbReference>
<feature type="domain" description="B12-binding" evidence="12">
    <location>
        <begin position="12"/>
        <end position="150"/>
    </location>
</feature>
<keyword evidence="10" id="KW-0511">Multifunctional enzyme</keyword>
<feature type="binding site" evidence="10">
    <location>
        <position position="248"/>
    </location>
    <ligand>
        <name>Mg(2+)</name>
        <dbReference type="ChEBI" id="CHEBI:18420"/>
        <label>1</label>
        <note>catalytic</note>
    </ligand>
</feature>
<dbReference type="GO" id="GO:0005525">
    <property type="term" value="F:GTP binding"/>
    <property type="evidence" value="ECO:0007669"/>
    <property type="project" value="UniProtKB-UniRule"/>
</dbReference>